<gene>
    <name evidence="2" type="ORF">A7Q10_00975</name>
</gene>
<dbReference type="RefSeq" id="WP_134440306.1">
    <property type="nucleotide sequence ID" value="NZ_CP065957.1"/>
</dbReference>
<feature type="transmembrane region" description="Helical" evidence="1">
    <location>
        <begin position="360"/>
        <end position="378"/>
    </location>
</feature>
<dbReference type="Gene3D" id="3.30.70.1430">
    <property type="entry name" value="Multidrug efflux transporter AcrB pore domain"/>
    <property type="match status" value="2"/>
</dbReference>
<dbReference type="GO" id="GO:0005886">
    <property type="term" value="C:plasma membrane"/>
    <property type="evidence" value="ECO:0007669"/>
    <property type="project" value="TreeGrafter"/>
</dbReference>
<feature type="transmembrane region" description="Helical" evidence="1">
    <location>
        <begin position="432"/>
        <end position="453"/>
    </location>
</feature>
<feature type="transmembrane region" description="Helical" evidence="1">
    <location>
        <begin position="925"/>
        <end position="943"/>
    </location>
</feature>
<evidence type="ECO:0000313" key="3">
    <source>
        <dbReference type="Proteomes" id="UP000297713"/>
    </source>
</evidence>
<dbReference type="InterPro" id="IPR001036">
    <property type="entry name" value="Acrflvin-R"/>
</dbReference>
<dbReference type="EMBL" id="LXQC01000143">
    <property type="protein sequence ID" value="TFE68245.1"/>
    <property type="molecule type" value="Genomic_DNA"/>
</dbReference>
<evidence type="ECO:0000313" key="2">
    <source>
        <dbReference type="EMBL" id="TFE68245.1"/>
    </source>
</evidence>
<keyword evidence="3" id="KW-1185">Reference proteome</keyword>
<feature type="transmembrane region" description="Helical" evidence="1">
    <location>
        <begin position="1000"/>
        <end position="1019"/>
    </location>
</feature>
<dbReference type="PRINTS" id="PR00702">
    <property type="entry name" value="ACRIFLAVINRP"/>
</dbReference>
<feature type="transmembrane region" description="Helical" evidence="1">
    <location>
        <begin position="543"/>
        <end position="561"/>
    </location>
</feature>
<comment type="caution">
    <text evidence="2">The sequence shown here is derived from an EMBL/GenBank/DDBJ whole genome shotgun (WGS) entry which is preliminary data.</text>
</comment>
<dbReference type="Gene3D" id="1.20.1640.10">
    <property type="entry name" value="Multidrug efflux transporter AcrB transmembrane domain"/>
    <property type="match status" value="2"/>
</dbReference>
<dbReference type="SUPFAM" id="SSF82866">
    <property type="entry name" value="Multidrug efflux transporter AcrB transmembrane domain"/>
    <property type="match status" value="2"/>
</dbReference>
<dbReference type="OrthoDB" id="9757876at2"/>
<dbReference type="GO" id="GO:0042910">
    <property type="term" value="F:xenobiotic transmembrane transporter activity"/>
    <property type="evidence" value="ECO:0007669"/>
    <property type="project" value="TreeGrafter"/>
</dbReference>
<feature type="transmembrane region" description="Helical" evidence="1">
    <location>
        <begin position="895"/>
        <end position="918"/>
    </location>
</feature>
<dbReference type="Gene3D" id="3.30.2090.10">
    <property type="entry name" value="Multidrug efflux transporter AcrB TolC docking domain, DN and DC subdomains"/>
    <property type="match status" value="2"/>
</dbReference>
<dbReference type="Pfam" id="PF00873">
    <property type="entry name" value="ACR_tran"/>
    <property type="match status" value="1"/>
</dbReference>
<dbReference type="PANTHER" id="PTHR32063">
    <property type="match status" value="1"/>
</dbReference>
<dbReference type="AlphaFoldDB" id="A0A4Y8PDV5"/>
<dbReference type="Gene3D" id="3.30.70.1320">
    <property type="entry name" value="Multidrug efflux transporter AcrB pore domain like"/>
    <property type="match status" value="1"/>
</dbReference>
<proteinExistence type="predicted"/>
<feature type="transmembrane region" description="Helical" evidence="1">
    <location>
        <begin position="1031"/>
        <end position="1054"/>
    </location>
</feature>
<dbReference type="PANTHER" id="PTHR32063:SF8">
    <property type="entry name" value="CATION EFFLUX PROTEIN"/>
    <property type="match status" value="1"/>
</dbReference>
<dbReference type="SUPFAM" id="SSF82714">
    <property type="entry name" value="Multidrug efflux transporter AcrB TolC docking domain, DN and DC subdomains"/>
    <property type="match status" value="1"/>
</dbReference>
<accession>A0A4Y8PDV5</accession>
<dbReference type="Proteomes" id="UP000297713">
    <property type="component" value="Unassembled WGS sequence"/>
</dbReference>
<dbReference type="SUPFAM" id="SSF82693">
    <property type="entry name" value="Multidrug efflux transporter AcrB pore domain, PN1, PN2, PC1 and PC2 subdomains"/>
    <property type="match status" value="2"/>
</dbReference>
<protein>
    <submittedName>
        <fullName evidence="2">Multidrug transporter</fullName>
    </submittedName>
</protein>
<feature type="transmembrane region" description="Helical" evidence="1">
    <location>
        <begin position="459"/>
        <end position="479"/>
    </location>
</feature>
<name>A0A4Y8PDV5_9BACT</name>
<keyword evidence="1" id="KW-0812">Transmembrane</keyword>
<keyword evidence="1" id="KW-1133">Transmembrane helix</keyword>
<keyword evidence="1" id="KW-0472">Membrane</keyword>
<reference evidence="2 3" key="1">
    <citation type="submission" date="2016-05" db="EMBL/GenBank/DDBJ databases">
        <title>Diversity and Homogeneity among Thermoacidophilic Verrucomicrobia Methanotrophs Linked with Geographical Origin.</title>
        <authorList>
            <person name="Erikstad H.-A."/>
            <person name="Smestad N.B."/>
            <person name="Ceballos R.M."/>
            <person name="Birkeland N.-K."/>
        </authorList>
    </citation>
    <scope>NUCLEOTIDE SEQUENCE [LARGE SCALE GENOMIC DNA]</scope>
    <source>
        <strain evidence="2 3">Phi</strain>
    </source>
</reference>
<feature type="transmembrane region" description="Helical" evidence="1">
    <location>
        <begin position="949"/>
        <end position="972"/>
    </location>
</feature>
<dbReference type="InterPro" id="IPR027463">
    <property type="entry name" value="AcrB_DN_DC_subdom"/>
</dbReference>
<feature type="transmembrane region" description="Helical" evidence="1">
    <location>
        <begin position="12"/>
        <end position="30"/>
    </location>
</feature>
<evidence type="ECO:0000256" key="1">
    <source>
        <dbReference type="SAM" id="Phobius"/>
    </source>
</evidence>
<organism evidence="2 3">
    <name type="scientific">Methylacidiphilum caldifontis</name>
    <dbReference type="NCBI Taxonomy" id="2795386"/>
    <lineage>
        <taxon>Bacteria</taxon>
        <taxon>Pseudomonadati</taxon>
        <taxon>Verrucomicrobiota</taxon>
        <taxon>Methylacidiphilae</taxon>
        <taxon>Methylacidiphilales</taxon>
        <taxon>Methylacidiphilaceae</taxon>
        <taxon>Methylacidiphilum (ex Ratnadevi et al. 2023)</taxon>
    </lineage>
</organism>
<dbReference type="Gene3D" id="3.30.70.1440">
    <property type="entry name" value="Multidrug efflux transporter AcrB pore domain"/>
    <property type="match status" value="1"/>
</dbReference>
<sequence length="1063" mass="118167">MLWLVKVALRKPYTVAVMAALIFVLGLLTIETTPTDIFPDIDIPVVNVVWFYQGLTPEDMTNFITTFSEFNLSQYVDNVARMESRTYYGLNVIRMYFQPGVPIDLAVSEAVSICQTVIKRMPLGTTPPYVLRYSAAEVPVIQLAVSGKTKSNADLFDYTWYIFRRELATIRGATFPPPWGGTARFIRVDAYPDQLLARGITAQELMEVINNQILDYASGDIKIGDRDYLVTVNNVPTDVKEMNEIPIKKVNGQIVYMHDLGYVRDGGAVQWNFARYNGVPAVIMPLLKNGMASTLELVANLRKLLPVAKASAPEGIEIQELMDQSLFVRASVEGVVKEGLIAAGLTGVMILVFLGSWRSTLIVLTSIPLCILVALFILSRMGNTINIMTLGGLALAVGILVDDATVEVENIHRNHGMGKPLIQAILDGAQQIANAAFVATLSICIVFTSVIFLEGPPKYLFTPMALGVVFSMLFSYFLSRTLVPTMANMLIRQEEIIEHKRKIEGKAPSRFMQFHHWFMDRFEQFRDHYGELLRWCLQHKGTVFLLFGILGLASFIALPLVGENFFPPVDAGKFRLHVFAPPGTRLETTERIFSEIEEYIKKDIVPEEEIESIVDLGGLPFWFPAGMAFGDYINEGTFDGEILVSLKEDHHPTSIYIKKIREKLPKQFPGCEFFFQPPDMVNQILNFGSAAPIDIQVVGKDPGITSKFAQEIQKRVKKIKGAADVIIYQKKQPYLHLKIDRVRALDFGLNQREIANNILNQLSSSYVVAPNYWADPKTTINYPLVIQTPQHLIDSHNSLLNINLHPIRETYSDLLAAREETQLLSNVVTVEHKQKAAVISHYNVKPIYNVFVNVQGRDLGGVVSEVQKIVNDVKKKLPPAYEIHIRGQAESMQNAFGRLGLGIVFAILMVYFLLVVNFQGWVDPFIILMALPAGFCGVIWMLYLTGTTFSVPSLMGIIMTVGVATSNSILLITFANEEMRNGADAVTAAWMAGKIRLRPVLMTAGAMIIGMLPMSLGLGEGGEQNAPLGRAVIGGMIFATVGTLFFVPVVFSIIRGKKVSHIA</sequence>